<dbReference type="Proteomes" id="UP000436694">
    <property type="component" value="Unassembled WGS sequence"/>
</dbReference>
<evidence type="ECO:0000313" key="1">
    <source>
        <dbReference type="EMBL" id="MQY44267.1"/>
    </source>
</evidence>
<proteinExistence type="predicted"/>
<name>A0A844AWK5_9RHOB</name>
<dbReference type="EMBL" id="WIXK01000013">
    <property type="protein sequence ID" value="MQY44267.1"/>
    <property type="molecule type" value="Genomic_DNA"/>
</dbReference>
<organism evidence="1 2">
    <name type="scientific">Tritonibacter aquimaris</name>
    <dbReference type="NCBI Taxonomy" id="2663379"/>
    <lineage>
        <taxon>Bacteria</taxon>
        <taxon>Pseudomonadati</taxon>
        <taxon>Pseudomonadota</taxon>
        <taxon>Alphaproteobacteria</taxon>
        <taxon>Rhodobacterales</taxon>
        <taxon>Paracoccaceae</taxon>
        <taxon>Tritonibacter</taxon>
    </lineage>
</organism>
<accession>A0A844AWK5</accession>
<reference evidence="1 2" key="1">
    <citation type="submission" date="2019-10" db="EMBL/GenBank/DDBJ databases">
        <title>Epibacterium sp. nov., isolated from seawater.</title>
        <authorList>
            <person name="Zhang X."/>
            <person name="Li N."/>
        </authorList>
    </citation>
    <scope>NUCLEOTIDE SEQUENCE [LARGE SCALE GENOMIC DNA]</scope>
    <source>
        <strain evidence="1 2">SM1969</strain>
    </source>
</reference>
<evidence type="ECO:0008006" key="3">
    <source>
        <dbReference type="Google" id="ProtNLM"/>
    </source>
</evidence>
<gene>
    <name evidence="1" type="ORF">GG681_16595</name>
</gene>
<comment type="caution">
    <text evidence="1">The sequence shown here is derived from an EMBL/GenBank/DDBJ whole genome shotgun (WGS) entry which is preliminary data.</text>
</comment>
<protein>
    <recommendedName>
        <fullName evidence="3">Pyocin activator protein PrtN</fullName>
    </recommendedName>
</protein>
<dbReference type="AlphaFoldDB" id="A0A844AWK5"/>
<keyword evidence="2" id="KW-1185">Reference proteome</keyword>
<evidence type="ECO:0000313" key="2">
    <source>
        <dbReference type="Proteomes" id="UP000436694"/>
    </source>
</evidence>
<dbReference type="InterPro" id="IPR020518">
    <property type="entry name" value="Tscrpt_reg_PrtN"/>
</dbReference>
<dbReference type="GO" id="GO:0006355">
    <property type="term" value="P:regulation of DNA-templated transcription"/>
    <property type="evidence" value="ECO:0007669"/>
    <property type="project" value="InterPro"/>
</dbReference>
<sequence>MKTIDMLLAHFGGNPIIPLEHVAQYLNYRPDTLKQKIDVGDIRLPYIGVENNSQKAQKFIQLSIATPSFQETLHAGRSSGSSMTREIVVFPAPFEPNMKFTSLRSESSAPSLS</sequence>
<dbReference type="Pfam" id="PF11112">
    <property type="entry name" value="PyocinActivator"/>
    <property type="match status" value="1"/>
</dbReference>